<protein>
    <submittedName>
        <fullName evidence="7">N(4)-(Beta-N-acetylglucosaminyl)-L-asparaginase</fullName>
    </submittedName>
</protein>
<dbReference type="Gene3D" id="3.60.20.30">
    <property type="entry name" value="(Glycosyl)asparaginase"/>
    <property type="match status" value="1"/>
</dbReference>
<dbReference type="EMBL" id="QRUP01000008">
    <property type="protein sequence ID" value="RGR74764.1"/>
    <property type="molecule type" value="Genomic_DNA"/>
</dbReference>
<reference evidence="7 8" key="1">
    <citation type="submission" date="2018-08" db="EMBL/GenBank/DDBJ databases">
        <title>A genome reference for cultivated species of the human gut microbiota.</title>
        <authorList>
            <person name="Zou Y."/>
            <person name="Xue W."/>
            <person name="Luo G."/>
        </authorList>
    </citation>
    <scope>NUCLEOTIDE SEQUENCE [LARGE SCALE GENOMIC DNA]</scope>
    <source>
        <strain evidence="7 8">AF24-29</strain>
    </source>
</reference>
<proteinExistence type="predicted"/>
<feature type="site" description="Cleavage; by autolysis" evidence="6">
    <location>
        <begin position="158"/>
        <end position="159"/>
    </location>
</feature>
<feature type="binding site" evidence="5">
    <location>
        <begin position="187"/>
        <end position="190"/>
    </location>
    <ligand>
        <name>substrate</name>
    </ligand>
</feature>
<dbReference type="Proteomes" id="UP000284178">
    <property type="component" value="Unassembled WGS sequence"/>
</dbReference>
<dbReference type="PANTHER" id="PTHR10188:SF6">
    <property type="entry name" value="N(4)-(BETA-N-ACETYLGLUCOSAMINYL)-L-ASPARAGINASE"/>
    <property type="match status" value="1"/>
</dbReference>
<evidence type="ECO:0000256" key="6">
    <source>
        <dbReference type="PIRSR" id="PIRSR600246-3"/>
    </source>
</evidence>
<evidence type="ECO:0000256" key="1">
    <source>
        <dbReference type="ARBA" id="ARBA00022670"/>
    </source>
</evidence>
<keyword evidence="1" id="KW-0645">Protease</keyword>
<organism evidence="7 8">
    <name type="scientific">Holdemania filiformis</name>
    <dbReference type="NCBI Taxonomy" id="61171"/>
    <lineage>
        <taxon>Bacteria</taxon>
        <taxon>Bacillati</taxon>
        <taxon>Bacillota</taxon>
        <taxon>Erysipelotrichia</taxon>
        <taxon>Erysipelotrichales</taxon>
        <taxon>Erysipelotrichaceae</taxon>
        <taxon>Holdemania</taxon>
    </lineage>
</organism>
<evidence type="ECO:0000256" key="5">
    <source>
        <dbReference type="PIRSR" id="PIRSR600246-2"/>
    </source>
</evidence>
<dbReference type="InterPro" id="IPR000246">
    <property type="entry name" value="Peptidase_T2"/>
</dbReference>
<gene>
    <name evidence="7" type="ORF">DWY25_08270</name>
</gene>
<dbReference type="GO" id="GO:0006508">
    <property type="term" value="P:proteolysis"/>
    <property type="evidence" value="ECO:0007669"/>
    <property type="project" value="UniProtKB-KW"/>
</dbReference>
<evidence type="ECO:0000256" key="3">
    <source>
        <dbReference type="ARBA" id="ARBA00022813"/>
    </source>
</evidence>
<dbReference type="FunFam" id="3.60.20.30:FF:000001">
    <property type="entry name" value="Isoaspartyl peptidase/L-asparaginase"/>
    <property type="match status" value="1"/>
</dbReference>
<evidence type="ECO:0000256" key="2">
    <source>
        <dbReference type="ARBA" id="ARBA00022801"/>
    </source>
</evidence>
<keyword evidence="3" id="KW-0068">Autocatalytic cleavage</keyword>
<dbReference type="GO" id="GO:0016811">
    <property type="term" value="F:hydrolase activity, acting on carbon-nitrogen (but not peptide) bonds, in linear amides"/>
    <property type="evidence" value="ECO:0007669"/>
    <property type="project" value="UniProtKB-ARBA"/>
</dbReference>
<evidence type="ECO:0000313" key="8">
    <source>
        <dbReference type="Proteomes" id="UP000284178"/>
    </source>
</evidence>
<dbReference type="PANTHER" id="PTHR10188">
    <property type="entry name" value="L-ASPARAGINASE"/>
    <property type="match status" value="1"/>
</dbReference>
<dbReference type="GO" id="GO:0008233">
    <property type="term" value="F:peptidase activity"/>
    <property type="evidence" value="ECO:0007669"/>
    <property type="project" value="UniProtKB-KW"/>
</dbReference>
<dbReference type="GO" id="GO:0005737">
    <property type="term" value="C:cytoplasm"/>
    <property type="evidence" value="ECO:0007669"/>
    <property type="project" value="TreeGrafter"/>
</dbReference>
<evidence type="ECO:0000313" key="7">
    <source>
        <dbReference type="EMBL" id="RGR74764.1"/>
    </source>
</evidence>
<feature type="binding site" evidence="5">
    <location>
        <begin position="210"/>
        <end position="213"/>
    </location>
    <ligand>
        <name>substrate</name>
    </ligand>
</feature>
<dbReference type="AlphaFoldDB" id="A0A412G2T7"/>
<keyword evidence="8" id="KW-1185">Reference proteome</keyword>
<dbReference type="InterPro" id="IPR029055">
    <property type="entry name" value="Ntn_hydrolases_N"/>
</dbReference>
<sequence length="315" mass="33986">MRLINKELKSMKWTLIATWKMAAEGMRLAEANLRKSGSADQALETVITAVEKDPRFHSVGYSGLPNQVGVVQLDGGYMNGDTLSIGAVGCVEKVASAFKLARHCADQQFNNFLVGEGAAQFAVQSGMEMMELLTLEAQMIYEQRRAEPKPLSSYKGHDTVGVCCLDGQGTLAAGTSTSGLFMKKPGRVGDSPVCGSGFYADSEIGAAAATGVGEEIMKGCLSYEAVRRLQQGQDPQRAASSLVAEFTRKLIRKRGRAEAISLICVDKEGRWGVGTNIKFAFVVSDQDHPARVYVAEPDQDGCTIRAWNDTDQDVD</sequence>
<dbReference type="SUPFAM" id="SSF56235">
    <property type="entry name" value="N-terminal nucleophile aminohydrolases (Ntn hydrolases)"/>
    <property type="match status" value="1"/>
</dbReference>
<name>A0A412G2T7_9FIRM</name>
<keyword evidence="2" id="KW-0378">Hydrolase</keyword>
<comment type="caution">
    <text evidence="7">The sequence shown here is derived from an EMBL/GenBank/DDBJ whole genome shotgun (WGS) entry which is preliminary data.</text>
</comment>
<evidence type="ECO:0000256" key="4">
    <source>
        <dbReference type="PIRSR" id="PIRSR600246-1"/>
    </source>
</evidence>
<dbReference type="Pfam" id="PF01112">
    <property type="entry name" value="Asparaginase_2"/>
    <property type="match status" value="1"/>
</dbReference>
<accession>A0A412G2T7</accession>
<feature type="active site" description="Nucleophile" evidence="4">
    <location>
        <position position="159"/>
    </location>
</feature>